<reference evidence="1 2" key="1">
    <citation type="submission" date="2019-10" db="EMBL/GenBank/DDBJ databases">
        <authorList>
            <consortium name="GenomeTrakr: Next Generation Sequencing Network for Food Pathogen Tracability"/>
        </authorList>
    </citation>
    <scope>NUCLEOTIDE SEQUENCE [LARGE SCALE GENOMIC DNA]</scope>
    <source>
        <strain evidence="1 2">CFSAN085184</strain>
    </source>
</reference>
<dbReference type="AlphaFoldDB" id="A0A9P2C1D8"/>
<comment type="caution">
    <text evidence="1">The sequence shown here is derived from an EMBL/GenBank/DDBJ whole genome shotgun (WGS) entry which is preliminary data.</text>
</comment>
<evidence type="ECO:0000313" key="2">
    <source>
        <dbReference type="Proteomes" id="UP000335978"/>
    </source>
</evidence>
<dbReference type="EMBL" id="AAMGHX010000007">
    <property type="protein sequence ID" value="EDH0842383.1"/>
    <property type="molecule type" value="Genomic_DNA"/>
</dbReference>
<name>A0A9P2C1D8_LISMN</name>
<proteinExistence type="predicted"/>
<dbReference type="Proteomes" id="UP000335978">
    <property type="component" value="Unassembled WGS sequence"/>
</dbReference>
<sequence>MDKKTYVKGAEEMIRNQSLLESMKSECENDSLSNVIAKFQRSLNTQLDARVIMELSKWVVEKETSESESEEVLTIIYRTERGDGEIEVSDVKNQNWIKHQLNSGNRFIKFSQCETNYDFKDKIEETVSCEEIWLNVDHIIELQFSY</sequence>
<protein>
    <submittedName>
        <fullName evidence="1">Uncharacterized protein</fullName>
    </submittedName>
</protein>
<accession>A0A9P2C1D8</accession>
<organism evidence="1 2">
    <name type="scientific">Listeria monocytogenes</name>
    <dbReference type="NCBI Taxonomy" id="1639"/>
    <lineage>
        <taxon>Bacteria</taxon>
        <taxon>Bacillati</taxon>
        <taxon>Bacillota</taxon>
        <taxon>Bacilli</taxon>
        <taxon>Bacillales</taxon>
        <taxon>Listeriaceae</taxon>
        <taxon>Listeria</taxon>
    </lineage>
</organism>
<gene>
    <name evidence="1" type="ORF">GCV64_14955</name>
</gene>
<evidence type="ECO:0000313" key="1">
    <source>
        <dbReference type="EMBL" id="EDH0842383.1"/>
    </source>
</evidence>